<name>A0A0R2CI82_9LACO</name>
<dbReference type="AlphaFoldDB" id="A0A0R2CI82"/>
<keyword evidence="2" id="KW-0472">Membrane</keyword>
<evidence type="ECO:0000259" key="3">
    <source>
        <dbReference type="Pfam" id="PF02517"/>
    </source>
</evidence>
<organism evidence="4 5">
    <name type="scientific">Fructilactobacillus florum DSM 22689 = JCM 16035</name>
    <dbReference type="NCBI Taxonomy" id="1423745"/>
    <lineage>
        <taxon>Bacteria</taxon>
        <taxon>Bacillati</taxon>
        <taxon>Bacillota</taxon>
        <taxon>Bacilli</taxon>
        <taxon>Lactobacillales</taxon>
        <taxon>Lactobacillaceae</taxon>
        <taxon>Fructilactobacillus</taxon>
    </lineage>
</organism>
<feature type="transmembrane region" description="Helical" evidence="2">
    <location>
        <begin position="29"/>
        <end position="52"/>
    </location>
</feature>
<feature type="transmembrane region" description="Helical" evidence="2">
    <location>
        <begin position="73"/>
        <end position="91"/>
    </location>
</feature>
<reference evidence="4 5" key="1">
    <citation type="journal article" date="2015" name="Genome Announc.">
        <title>Expanding the biotechnology potential of lactobacilli through comparative genomics of 213 strains and associated genera.</title>
        <authorList>
            <person name="Sun Z."/>
            <person name="Harris H.M."/>
            <person name="McCann A."/>
            <person name="Guo C."/>
            <person name="Argimon S."/>
            <person name="Zhang W."/>
            <person name="Yang X."/>
            <person name="Jeffery I.B."/>
            <person name="Cooney J.C."/>
            <person name="Kagawa T.F."/>
            <person name="Liu W."/>
            <person name="Song Y."/>
            <person name="Salvetti E."/>
            <person name="Wrobel A."/>
            <person name="Rasinkangas P."/>
            <person name="Parkhill J."/>
            <person name="Rea M.C."/>
            <person name="O'Sullivan O."/>
            <person name="Ritari J."/>
            <person name="Douillard F.P."/>
            <person name="Paul Ross R."/>
            <person name="Yang R."/>
            <person name="Briner A.E."/>
            <person name="Felis G.E."/>
            <person name="de Vos W.M."/>
            <person name="Barrangou R."/>
            <person name="Klaenhammer T.R."/>
            <person name="Caufield P.W."/>
            <person name="Cui Y."/>
            <person name="Zhang H."/>
            <person name="O'Toole P.W."/>
        </authorList>
    </citation>
    <scope>NUCLEOTIDE SEQUENCE [LARGE SCALE GENOMIC DNA]</scope>
    <source>
        <strain evidence="4 5">DSM 22689</strain>
    </source>
</reference>
<comment type="similarity">
    <text evidence="1">Belongs to the UPF0177 family.</text>
</comment>
<protein>
    <submittedName>
        <fullName evidence="4">Abortive infection protein</fullName>
    </submittedName>
</protein>
<feature type="domain" description="CAAX prenyl protease 2/Lysostaphin resistance protein A-like" evidence="3">
    <location>
        <begin position="118"/>
        <end position="207"/>
    </location>
</feature>
<dbReference type="InterPro" id="IPR003675">
    <property type="entry name" value="Rce1/LyrA-like_dom"/>
</dbReference>
<feature type="transmembrane region" description="Helical" evidence="2">
    <location>
        <begin position="196"/>
        <end position="217"/>
    </location>
</feature>
<sequence length="221" mass="24977">MRTLILVVLITMVLFVSSPVIYLANHSTSMAIQIVTGIVYIAGFLIAIAIAWQAYQSVWKQSTHRLTITDVGLVIKTWILFYVIEVLMQILNELVFHQVGTKNDQAISHLLRSNPTVLLLLSFSVIFLSPVLEELVFRGYLIRGVFDRFPKWLSLVASGLIFSSGHLSSNIISFFIYAFLGMLLAYVYFKSEKIEVAIMVHFLNNLLATILMIISLYKVKG</sequence>
<proteinExistence type="inferred from homology"/>
<gene>
    <name evidence="4" type="ORF">FC87_GL000886</name>
</gene>
<accession>A0A0R2CI82</accession>
<comment type="caution">
    <text evidence="4">The sequence shown here is derived from an EMBL/GenBank/DDBJ whole genome shotgun (WGS) entry which is preliminary data.</text>
</comment>
<evidence type="ECO:0000313" key="4">
    <source>
        <dbReference type="EMBL" id="KRM91375.1"/>
    </source>
</evidence>
<dbReference type="Proteomes" id="UP000051586">
    <property type="component" value="Unassembled WGS sequence"/>
</dbReference>
<dbReference type="GO" id="GO:0004175">
    <property type="term" value="F:endopeptidase activity"/>
    <property type="evidence" value="ECO:0007669"/>
    <property type="project" value="UniProtKB-ARBA"/>
</dbReference>
<dbReference type="PANTHER" id="PTHR36435:SF1">
    <property type="entry name" value="CAAX AMINO TERMINAL PROTEASE FAMILY PROTEIN"/>
    <property type="match status" value="1"/>
</dbReference>
<dbReference type="EMBL" id="AYZI01000005">
    <property type="protein sequence ID" value="KRM91375.1"/>
    <property type="molecule type" value="Genomic_DNA"/>
</dbReference>
<evidence type="ECO:0000313" key="5">
    <source>
        <dbReference type="Proteomes" id="UP000051586"/>
    </source>
</evidence>
<keyword evidence="2" id="KW-1133">Transmembrane helix</keyword>
<dbReference type="PATRIC" id="fig|1423745.4.peg.947"/>
<keyword evidence="2" id="KW-0812">Transmembrane</keyword>
<dbReference type="PANTHER" id="PTHR36435">
    <property type="entry name" value="SLR1288 PROTEIN"/>
    <property type="match status" value="1"/>
</dbReference>
<evidence type="ECO:0000256" key="1">
    <source>
        <dbReference type="ARBA" id="ARBA00009067"/>
    </source>
</evidence>
<dbReference type="STRING" id="1423745.GCA_001311215_01573"/>
<dbReference type="Pfam" id="PF02517">
    <property type="entry name" value="Rce1-like"/>
    <property type="match status" value="1"/>
</dbReference>
<evidence type="ECO:0000256" key="2">
    <source>
        <dbReference type="SAM" id="Phobius"/>
    </source>
</evidence>
<feature type="transmembrane region" description="Helical" evidence="2">
    <location>
        <begin position="117"/>
        <end position="137"/>
    </location>
</feature>
<dbReference type="InterPro" id="IPR052710">
    <property type="entry name" value="CAAX_protease"/>
</dbReference>
<feature type="transmembrane region" description="Helical" evidence="2">
    <location>
        <begin position="171"/>
        <end position="189"/>
    </location>
</feature>
<dbReference type="GO" id="GO:0080120">
    <property type="term" value="P:CAAX-box protein maturation"/>
    <property type="evidence" value="ECO:0007669"/>
    <property type="project" value="UniProtKB-ARBA"/>
</dbReference>